<dbReference type="PANTHER" id="PTHR12197">
    <property type="entry name" value="HISTONE-LYSINE N-METHYLTRANSFERASE SMYD"/>
    <property type="match status" value="1"/>
</dbReference>
<name>A0A150G3G3_GONPE</name>
<dbReference type="EMBL" id="LSYV01000069">
    <property type="protein sequence ID" value="KXZ44416.1"/>
    <property type="molecule type" value="Genomic_DNA"/>
</dbReference>
<dbReference type="InterPro" id="IPR046341">
    <property type="entry name" value="SET_dom_sf"/>
</dbReference>
<dbReference type="OrthoDB" id="538401at2759"/>
<dbReference type="Proteomes" id="UP000075714">
    <property type="component" value="Unassembled WGS sequence"/>
</dbReference>
<evidence type="ECO:0008006" key="4">
    <source>
        <dbReference type="Google" id="ProtNLM"/>
    </source>
</evidence>
<evidence type="ECO:0000313" key="3">
    <source>
        <dbReference type="Proteomes" id="UP000075714"/>
    </source>
</evidence>
<protein>
    <recommendedName>
        <fullName evidence="4">SET domain-containing protein</fullName>
    </recommendedName>
</protein>
<feature type="region of interest" description="Disordered" evidence="1">
    <location>
        <begin position="1"/>
        <end position="31"/>
    </location>
</feature>
<dbReference type="PANTHER" id="PTHR12197:SF251">
    <property type="entry name" value="EG:BACR7C10.4 PROTEIN"/>
    <property type="match status" value="1"/>
</dbReference>
<feature type="compositionally biased region" description="Polar residues" evidence="1">
    <location>
        <begin position="91"/>
        <end position="100"/>
    </location>
</feature>
<feature type="region of interest" description="Disordered" evidence="1">
    <location>
        <begin position="66"/>
        <end position="100"/>
    </location>
</feature>
<evidence type="ECO:0000313" key="2">
    <source>
        <dbReference type="EMBL" id="KXZ44416.1"/>
    </source>
</evidence>
<dbReference type="GO" id="GO:0005634">
    <property type="term" value="C:nucleus"/>
    <property type="evidence" value="ECO:0007669"/>
    <property type="project" value="TreeGrafter"/>
</dbReference>
<comment type="caution">
    <text evidence="2">The sequence shown here is derived from an EMBL/GenBank/DDBJ whole genome shotgun (WGS) entry which is preliminary data.</text>
</comment>
<accession>A0A150G3G3</accession>
<dbReference type="CDD" id="cd20071">
    <property type="entry name" value="SET_SMYD"/>
    <property type="match status" value="1"/>
</dbReference>
<dbReference type="SUPFAM" id="SSF82199">
    <property type="entry name" value="SET domain"/>
    <property type="match status" value="1"/>
</dbReference>
<gene>
    <name evidence="2" type="ORF">GPECTOR_68g388</name>
</gene>
<reference evidence="3" key="1">
    <citation type="journal article" date="2016" name="Nat. Commun.">
        <title>The Gonium pectorale genome demonstrates co-option of cell cycle regulation during the evolution of multicellularity.</title>
        <authorList>
            <person name="Hanschen E.R."/>
            <person name="Marriage T.N."/>
            <person name="Ferris P.J."/>
            <person name="Hamaji T."/>
            <person name="Toyoda A."/>
            <person name="Fujiyama A."/>
            <person name="Neme R."/>
            <person name="Noguchi H."/>
            <person name="Minakuchi Y."/>
            <person name="Suzuki M."/>
            <person name="Kawai-Toyooka H."/>
            <person name="Smith D.R."/>
            <person name="Sparks H."/>
            <person name="Anderson J."/>
            <person name="Bakaric R."/>
            <person name="Luria V."/>
            <person name="Karger A."/>
            <person name="Kirschner M.W."/>
            <person name="Durand P.M."/>
            <person name="Michod R.E."/>
            <person name="Nozaki H."/>
            <person name="Olson B.J."/>
        </authorList>
    </citation>
    <scope>NUCLEOTIDE SEQUENCE [LARGE SCALE GENOMIC DNA]</scope>
    <source>
        <strain evidence="3">NIES-2863</strain>
    </source>
</reference>
<evidence type="ECO:0000256" key="1">
    <source>
        <dbReference type="SAM" id="MobiDB-lite"/>
    </source>
</evidence>
<dbReference type="STRING" id="33097.A0A150G3G3"/>
<proteinExistence type="predicted"/>
<sequence length="623" mass="63211">MQQAEPEARAQATGPPGACGGGQDDGGNNVVVQSHPRFGRCAFARRAFRAGEVVLLEAPLLITPHPPSSASSGAGGSSSVRAHHLPGPHHANTQQHRQQTLASQYGQYGRLFGMCCAAVAPLDDGEATLSNGSSPAAGSLRRRVRQFLTWWLAPEPVRQLVLADMHHRPGPGAGRELEGADEVAACEWAAGVIVGRLLQTGLLPGAAAAGRPSATHKAAVATATEMATVTEMSAGPAAAAARRGRQGSRPCGVAVAASVQAATAAAAQSAGTEAGREAASPLGGGGEEEGGPPCPGPAVQRRCLDVATVRDVLLVWGLNAHEVGDRDALFPRGSKLTHTCGRPNTRYAALGGRGAHVALRDIAPGELLTSSYLGWPELLMSTAARRRHLRNQFAFRCGCERCEAGGDDLRDLPCPACVPRDGRGLVPPAVALGAERPAGVLTFVAAAVTTAAADGGGSAHRVNSAATVHMAVGGVGCCAQRQGKEGGGSQKRAPYWRCSGCGGCLPNDEEALFGPHLVQRLAGGAAGGADHGAAGAATSLRLEGTGGVEATLCRAVWAFNDQLAGGSGGSSGGEGEVDAEVAAAAHRLLTSVARALGPDHFATNAMLLMHSGAPVQAATTHWD</sequence>
<dbReference type="AlphaFoldDB" id="A0A150G3G3"/>
<organism evidence="2 3">
    <name type="scientific">Gonium pectorale</name>
    <name type="common">Green alga</name>
    <dbReference type="NCBI Taxonomy" id="33097"/>
    <lineage>
        <taxon>Eukaryota</taxon>
        <taxon>Viridiplantae</taxon>
        <taxon>Chlorophyta</taxon>
        <taxon>core chlorophytes</taxon>
        <taxon>Chlorophyceae</taxon>
        <taxon>CS clade</taxon>
        <taxon>Chlamydomonadales</taxon>
        <taxon>Volvocaceae</taxon>
        <taxon>Gonium</taxon>
    </lineage>
</organism>
<dbReference type="Gene3D" id="2.170.270.10">
    <property type="entry name" value="SET domain"/>
    <property type="match status" value="1"/>
</dbReference>
<keyword evidence="3" id="KW-1185">Reference proteome</keyword>
<feature type="region of interest" description="Disordered" evidence="1">
    <location>
        <begin position="268"/>
        <end position="296"/>
    </location>
</feature>
<dbReference type="InterPro" id="IPR050869">
    <property type="entry name" value="H3K4_H4K5_MeTrfase"/>
</dbReference>